<evidence type="ECO:0000256" key="3">
    <source>
        <dbReference type="ARBA" id="ARBA00022960"/>
    </source>
</evidence>
<evidence type="ECO:0000313" key="6">
    <source>
        <dbReference type="EMBL" id="SON50672.1"/>
    </source>
</evidence>
<evidence type="ECO:0000256" key="1">
    <source>
        <dbReference type="ARBA" id="ARBA00009369"/>
    </source>
</evidence>
<dbReference type="PANTHER" id="PTHR34138">
    <property type="entry name" value="CELL SHAPE-DETERMINING PROTEIN MREC"/>
    <property type="match status" value="1"/>
</dbReference>
<dbReference type="PIRSF" id="PIRSF038471">
    <property type="entry name" value="MreC"/>
    <property type="match status" value="1"/>
</dbReference>
<dbReference type="FunFam" id="2.40.10.340:FF:000001">
    <property type="entry name" value="Cell shape-determining protein MreC"/>
    <property type="match status" value="1"/>
</dbReference>
<sequence length="288" mass="32395">MKPIFGRGPSLQLRLFFAIVLSASLMLADSRLDAFSNVRYFLNSLVAPIQYAANLPRSMFDGVYGRFHTRETLVTSNQTLKREVLRLKSDMLLLDQYREENKRLRKLLDSPFVRDEKKVVTEVMAVDSSPYRHQVVIDKGLIDGVYQGQPVINEKGIVGQVTFVAAHNSRVLLITDANSSIPVQVVRNDIRVIGSGNGSIDKIQLEHIPSSTEIEEGDLLVTSGLGGRYPEGYPVAYVSEVERDNRCQFASIIAKPVVEFERLRYLLLVWPNEGRQVDLNLEAETDGE</sequence>
<protein>
    <recommendedName>
        <fullName evidence="2 4">Cell shape-determining protein MreC</fullName>
    </recommendedName>
    <alternativeName>
        <fullName evidence="4">Cell shape protein MreC</fullName>
    </alternativeName>
</protein>
<dbReference type="Pfam" id="PF04085">
    <property type="entry name" value="MreC"/>
    <property type="match status" value="1"/>
</dbReference>
<dbReference type="GO" id="GO:0005886">
    <property type="term" value="C:plasma membrane"/>
    <property type="evidence" value="ECO:0007669"/>
    <property type="project" value="TreeGrafter"/>
</dbReference>
<dbReference type="Gene3D" id="2.40.10.350">
    <property type="entry name" value="Rod shape-determining protein MreC, domain 2"/>
    <property type="match status" value="1"/>
</dbReference>
<evidence type="ECO:0000256" key="2">
    <source>
        <dbReference type="ARBA" id="ARBA00013855"/>
    </source>
</evidence>
<keyword evidence="3 4" id="KW-0133">Cell shape</keyword>
<dbReference type="Proteomes" id="UP000235828">
    <property type="component" value="Chromosome A"/>
</dbReference>
<dbReference type="Gene3D" id="2.40.10.340">
    <property type="entry name" value="Rod shape-determining protein MreC, domain 1"/>
    <property type="match status" value="1"/>
</dbReference>
<dbReference type="KEGG" id="vta:A2699"/>
<dbReference type="PANTHER" id="PTHR34138:SF1">
    <property type="entry name" value="CELL SHAPE-DETERMINING PROTEIN MREC"/>
    <property type="match status" value="1"/>
</dbReference>
<dbReference type="NCBIfam" id="TIGR00219">
    <property type="entry name" value="mreC"/>
    <property type="match status" value="1"/>
</dbReference>
<dbReference type="RefSeq" id="WP_102523116.1">
    <property type="nucleotide sequence ID" value="NZ_LT960611.1"/>
</dbReference>
<name>A0A2N8ZFI0_9VIBR</name>
<dbReference type="InterPro" id="IPR042177">
    <property type="entry name" value="Cell/Rod_1"/>
</dbReference>
<dbReference type="InterPro" id="IPR055342">
    <property type="entry name" value="MreC_beta-barrel_core"/>
</dbReference>
<organism evidence="6 7">
    <name type="scientific">Vibrio tapetis subsp. tapetis</name>
    <dbReference type="NCBI Taxonomy" id="1671868"/>
    <lineage>
        <taxon>Bacteria</taxon>
        <taxon>Pseudomonadati</taxon>
        <taxon>Pseudomonadota</taxon>
        <taxon>Gammaproteobacteria</taxon>
        <taxon>Vibrionales</taxon>
        <taxon>Vibrionaceae</taxon>
        <taxon>Vibrio</taxon>
    </lineage>
</organism>
<reference evidence="6 7" key="1">
    <citation type="submission" date="2017-10" db="EMBL/GenBank/DDBJ databases">
        <authorList>
            <person name="Banno H."/>
            <person name="Chua N.-H."/>
        </authorList>
    </citation>
    <scope>NUCLEOTIDE SEQUENCE [LARGE SCALE GENOMIC DNA]</scope>
    <source>
        <strain evidence="6">Vibrio tapetis CECT4600</strain>
    </source>
</reference>
<dbReference type="GO" id="GO:0008360">
    <property type="term" value="P:regulation of cell shape"/>
    <property type="evidence" value="ECO:0007669"/>
    <property type="project" value="UniProtKB-KW"/>
</dbReference>
<comment type="function">
    <text evidence="4">Involved in formation and maintenance of cell shape.</text>
</comment>
<dbReference type="EMBL" id="LT960611">
    <property type="protein sequence ID" value="SON50672.1"/>
    <property type="molecule type" value="Genomic_DNA"/>
</dbReference>
<feature type="domain" description="Rod shape-determining protein MreC beta-barrel core" evidence="5">
    <location>
        <begin position="123"/>
        <end position="270"/>
    </location>
</feature>
<evidence type="ECO:0000256" key="4">
    <source>
        <dbReference type="PIRNR" id="PIRNR038471"/>
    </source>
</evidence>
<dbReference type="AlphaFoldDB" id="A0A2N8ZFI0"/>
<evidence type="ECO:0000259" key="5">
    <source>
        <dbReference type="Pfam" id="PF04085"/>
    </source>
</evidence>
<proteinExistence type="inferred from homology"/>
<dbReference type="OrthoDB" id="9808025at2"/>
<dbReference type="InterPro" id="IPR042175">
    <property type="entry name" value="Cell/Rod_MreC_2"/>
</dbReference>
<keyword evidence="7" id="KW-1185">Reference proteome</keyword>
<gene>
    <name evidence="6" type="ORF">VTAP4600_A2699</name>
</gene>
<accession>A0A2N8ZFI0</accession>
<dbReference type="InterPro" id="IPR007221">
    <property type="entry name" value="MreC"/>
</dbReference>
<evidence type="ECO:0000313" key="7">
    <source>
        <dbReference type="Proteomes" id="UP000235828"/>
    </source>
</evidence>
<comment type="similarity">
    <text evidence="1 4">Belongs to the MreC family.</text>
</comment>